<sequence length="579" mass="68698">MLNSLKWYLFPSKALSLLLWIGIVGTSFPARGKKHIPLYVREIVNQPVENRLNYFFNMYYDWQKVQEDFKRMDSLSKIARELGDKQLLAYSETARHTFTYLLTSDSTKKERVFERGENYVLSSSNKELRAMYYYTIGMYFFYSNETKKSIQFIYRAKQILEDMNYYSFRHASFYYEGFFSFYYYYQDYNKAMRYCQLALKSPYKTLYLPADYHDNMGLCYLKMNQYDKAETEFKKSIELAKKTNDTVLESVAIGNLGINYWFKKKYAEALPLLKLDVEMTKESIPLNSAQSRLYVACCLIKLDSLEEAKKYLPTYRTKDEYWRKGYNRLVYMTLSLYYDKIKKYELASSYKDSLLAVNDSIKIEKDITKIKAFESQLEAERFLNEKKEIEVNSNYERRLRNVIIIGLILCFILIILWFNDHRIQDKKIAEVENNKIQRKLKQANELLDKYVNNLREKNELIEKIYTQIKKDVVLDVEINEAEITLKSLQQSMLLTDNDWVSFKSVFEQAFPGFFDELKKEYPELTAAEIRLTALEKLNLTDKVKGNMLGISADSVKKSRYRIRKKYPTLIKDISTASAV</sequence>
<dbReference type="InterPro" id="IPR011990">
    <property type="entry name" value="TPR-like_helical_dom_sf"/>
</dbReference>
<dbReference type="InterPro" id="IPR019734">
    <property type="entry name" value="TPR_rpt"/>
</dbReference>
<keyword evidence="3" id="KW-0472">Membrane</keyword>
<reference evidence="4 5" key="1">
    <citation type="submission" date="2020-08" db="EMBL/GenBank/DDBJ databases">
        <title>Genomic Encyclopedia of Type Strains, Phase IV (KMG-IV): sequencing the most valuable type-strain genomes for metagenomic binning, comparative biology and taxonomic classification.</title>
        <authorList>
            <person name="Goeker M."/>
        </authorList>
    </citation>
    <scope>NUCLEOTIDE SEQUENCE [LARGE SCALE GENOMIC DNA]</scope>
    <source>
        <strain evidence="4 5">DSM 17976</strain>
    </source>
</reference>
<keyword evidence="2" id="KW-0175">Coiled coil</keyword>
<keyword evidence="5" id="KW-1185">Reference proteome</keyword>
<feature type="transmembrane region" description="Helical" evidence="3">
    <location>
        <begin position="399"/>
        <end position="418"/>
    </location>
</feature>
<dbReference type="Pfam" id="PF13424">
    <property type="entry name" value="TPR_12"/>
    <property type="match status" value="1"/>
</dbReference>
<evidence type="ECO:0000256" key="3">
    <source>
        <dbReference type="SAM" id="Phobius"/>
    </source>
</evidence>
<dbReference type="Gene3D" id="1.25.40.10">
    <property type="entry name" value="Tetratricopeptide repeat domain"/>
    <property type="match status" value="1"/>
</dbReference>
<gene>
    <name evidence="4" type="ORF">FHS57_005370</name>
</gene>
<keyword evidence="1" id="KW-0802">TPR repeat</keyword>
<protein>
    <recommendedName>
        <fullName evidence="6">Tetratricopeptide repeat protein</fullName>
    </recommendedName>
</protein>
<feature type="coiled-coil region" evidence="2">
    <location>
        <begin position="426"/>
        <end position="471"/>
    </location>
</feature>
<evidence type="ECO:0000313" key="5">
    <source>
        <dbReference type="Proteomes" id="UP000541352"/>
    </source>
</evidence>
<feature type="repeat" description="TPR" evidence="1">
    <location>
        <begin position="210"/>
        <end position="243"/>
    </location>
</feature>
<organism evidence="4 5">
    <name type="scientific">Runella defluvii</name>
    <dbReference type="NCBI Taxonomy" id="370973"/>
    <lineage>
        <taxon>Bacteria</taxon>
        <taxon>Pseudomonadati</taxon>
        <taxon>Bacteroidota</taxon>
        <taxon>Cytophagia</taxon>
        <taxon>Cytophagales</taxon>
        <taxon>Spirosomataceae</taxon>
        <taxon>Runella</taxon>
    </lineage>
</organism>
<dbReference type="SUPFAM" id="SSF48452">
    <property type="entry name" value="TPR-like"/>
    <property type="match status" value="1"/>
</dbReference>
<proteinExistence type="predicted"/>
<evidence type="ECO:0000256" key="1">
    <source>
        <dbReference type="PROSITE-ProRule" id="PRU00339"/>
    </source>
</evidence>
<dbReference type="AlphaFoldDB" id="A0A7W5ZPJ5"/>
<name>A0A7W5ZPJ5_9BACT</name>
<dbReference type="Proteomes" id="UP000541352">
    <property type="component" value="Unassembled WGS sequence"/>
</dbReference>
<evidence type="ECO:0008006" key="6">
    <source>
        <dbReference type="Google" id="ProtNLM"/>
    </source>
</evidence>
<evidence type="ECO:0000313" key="4">
    <source>
        <dbReference type="EMBL" id="MBB3841342.1"/>
    </source>
</evidence>
<dbReference type="EMBL" id="JACIBY010000016">
    <property type="protein sequence ID" value="MBB3841342.1"/>
    <property type="molecule type" value="Genomic_DNA"/>
</dbReference>
<evidence type="ECO:0000256" key="2">
    <source>
        <dbReference type="SAM" id="Coils"/>
    </source>
</evidence>
<keyword evidence="3" id="KW-1133">Transmembrane helix</keyword>
<keyword evidence="3" id="KW-0812">Transmembrane</keyword>
<dbReference type="RefSeq" id="WP_183978950.1">
    <property type="nucleotide sequence ID" value="NZ_JACIBY010000016.1"/>
</dbReference>
<dbReference type="SMART" id="SM00028">
    <property type="entry name" value="TPR"/>
    <property type="match status" value="3"/>
</dbReference>
<accession>A0A7W5ZPJ5</accession>
<dbReference type="PROSITE" id="PS50005">
    <property type="entry name" value="TPR"/>
    <property type="match status" value="1"/>
</dbReference>
<comment type="caution">
    <text evidence="4">The sequence shown here is derived from an EMBL/GenBank/DDBJ whole genome shotgun (WGS) entry which is preliminary data.</text>
</comment>